<gene>
    <name evidence="2" type="ORF">niasHT_024593</name>
</gene>
<evidence type="ECO:0000256" key="1">
    <source>
        <dbReference type="SAM" id="MobiDB-lite"/>
    </source>
</evidence>
<evidence type="ECO:0000313" key="3">
    <source>
        <dbReference type="Proteomes" id="UP001620626"/>
    </source>
</evidence>
<proteinExistence type="predicted"/>
<feature type="compositionally biased region" description="Basic and acidic residues" evidence="1">
    <location>
        <begin position="26"/>
        <end position="52"/>
    </location>
</feature>
<dbReference type="AlphaFoldDB" id="A0ABD2K7T7"/>
<evidence type="ECO:0000313" key="2">
    <source>
        <dbReference type="EMBL" id="KAL3098839.1"/>
    </source>
</evidence>
<accession>A0ABD2K7T7</accession>
<dbReference type="EMBL" id="JBICBT010000819">
    <property type="protein sequence ID" value="KAL3098839.1"/>
    <property type="molecule type" value="Genomic_DNA"/>
</dbReference>
<feature type="region of interest" description="Disordered" evidence="1">
    <location>
        <begin position="20"/>
        <end position="67"/>
    </location>
</feature>
<protein>
    <submittedName>
        <fullName evidence="2">Uncharacterized protein</fullName>
    </submittedName>
</protein>
<sequence>MVEREESGCEKITGKECNWKRKKGNGKRERGTEKEYQGKEKKEKKKPEETDRRRRGRRSTQQTHHNTHRVVGWVGACSLPHAHAAPNACPSSPSLLLTCARVF</sequence>
<organism evidence="2 3">
    <name type="scientific">Heterodera trifolii</name>
    <dbReference type="NCBI Taxonomy" id="157864"/>
    <lineage>
        <taxon>Eukaryota</taxon>
        <taxon>Metazoa</taxon>
        <taxon>Ecdysozoa</taxon>
        <taxon>Nematoda</taxon>
        <taxon>Chromadorea</taxon>
        <taxon>Rhabditida</taxon>
        <taxon>Tylenchina</taxon>
        <taxon>Tylenchomorpha</taxon>
        <taxon>Tylenchoidea</taxon>
        <taxon>Heteroderidae</taxon>
        <taxon>Heteroderinae</taxon>
        <taxon>Heterodera</taxon>
    </lineage>
</organism>
<name>A0ABD2K7T7_9BILA</name>
<comment type="caution">
    <text evidence="2">The sequence shown here is derived from an EMBL/GenBank/DDBJ whole genome shotgun (WGS) entry which is preliminary data.</text>
</comment>
<keyword evidence="3" id="KW-1185">Reference proteome</keyword>
<reference evidence="2 3" key="1">
    <citation type="submission" date="2024-10" db="EMBL/GenBank/DDBJ databases">
        <authorList>
            <person name="Kim D."/>
        </authorList>
    </citation>
    <scope>NUCLEOTIDE SEQUENCE [LARGE SCALE GENOMIC DNA]</scope>
    <source>
        <strain evidence="2">BH-2024</strain>
    </source>
</reference>
<dbReference type="Proteomes" id="UP001620626">
    <property type="component" value="Unassembled WGS sequence"/>
</dbReference>